<organism evidence="4 5">
    <name type="scientific">Camelina sativa</name>
    <name type="common">False flax</name>
    <name type="synonym">Myagrum sativum</name>
    <dbReference type="NCBI Taxonomy" id="90675"/>
    <lineage>
        <taxon>Eukaryota</taxon>
        <taxon>Viridiplantae</taxon>
        <taxon>Streptophyta</taxon>
        <taxon>Embryophyta</taxon>
        <taxon>Tracheophyta</taxon>
        <taxon>Spermatophyta</taxon>
        <taxon>Magnoliopsida</taxon>
        <taxon>eudicotyledons</taxon>
        <taxon>Gunneridae</taxon>
        <taxon>Pentapetalae</taxon>
        <taxon>rosids</taxon>
        <taxon>malvids</taxon>
        <taxon>Brassicales</taxon>
        <taxon>Brassicaceae</taxon>
        <taxon>Camelineae</taxon>
        <taxon>Camelina</taxon>
    </lineage>
</organism>
<dbReference type="Proteomes" id="UP000694864">
    <property type="component" value="Chromosome 14"/>
</dbReference>
<protein>
    <submittedName>
        <fullName evidence="5">Protein CHUP1, chloroplastic-like isoform X2</fullName>
    </submittedName>
</protein>
<feature type="compositionally biased region" description="Low complexity" evidence="3">
    <location>
        <begin position="94"/>
        <end position="114"/>
    </location>
</feature>
<feature type="region of interest" description="Disordered" evidence="3">
    <location>
        <begin position="86"/>
        <end position="165"/>
    </location>
</feature>
<proteinExistence type="predicted"/>
<evidence type="ECO:0000313" key="5">
    <source>
        <dbReference type="RefSeq" id="XP_010461642.1"/>
    </source>
</evidence>
<reference evidence="5" key="2">
    <citation type="submission" date="2025-08" db="UniProtKB">
        <authorList>
            <consortium name="RefSeq"/>
        </authorList>
    </citation>
    <scope>IDENTIFICATION</scope>
    <source>
        <tissue evidence="5">Leaf</tissue>
    </source>
</reference>
<feature type="compositionally biased region" description="Pro residues" evidence="3">
    <location>
        <begin position="141"/>
        <end position="156"/>
    </location>
</feature>
<reference evidence="4" key="1">
    <citation type="journal article" date="2014" name="Nat. Commun.">
        <title>The emerging biofuel crop Camelina sativa retains a highly undifferentiated hexaploid genome structure.</title>
        <authorList>
            <person name="Kagale S."/>
            <person name="Koh C."/>
            <person name="Nixon J."/>
            <person name="Bollina V."/>
            <person name="Clarke W.E."/>
            <person name="Tuteja R."/>
            <person name="Spillane C."/>
            <person name="Robinson S.J."/>
            <person name="Links M.G."/>
            <person name="Clarke C."/>
            <person name="Higgins E.E."/>
            <person name="Huebert T."/>
            <person name="Sharpe A.G."/>
            <person name="Parkin I.A."/>
        </authorList>
    </citation>
    <scope>NUCLEOTIDE SEQUENCE [LARGE SCALE GENOMIC DNA]</scope>
    <source>
        <strain evidence="4">cv. DH55</strain>
    </source>
</reference>
<sequence>MEELEEKLVVNESLIKDLQLQVLNLKTELDEALNSNVELELKNKKLSQDLASAEAKISSNDKPAKEHQNSRFKDIQRLIASKLEQSKVKKEVAVESSSSIKTRSSPSSPALSRLPPTPPLPKFLVSSANNSGKRDENSSPVAPPTPPPPPPPPPPRSLAKAARAQKSPPVSQLFQLLKKPDNSRDLSPSVNGNKSQVNSAHNSIVGEIQNRSAHLIAIKADIETKGDFINDLIQKVLTTCFSDMEDVINFVDWLDKELATLADERAVLKHFKWPEKKADSLQEAAVEYRELKKLEKELSSYSDDPSVHYGVALKKMANLLDKSEQRIRRLVRLRGSSMRSYQDFKIPVEWMLDSGMISKIKKASIKLAKTYMNRVANELQSARNLDRESTQEALLLQGVRFAYRTHQFAGGLDPETLCALEEIKQRVPSHLRLARGNMAGAPS</sequence>
<dbReference type="GeneID" id="104742340"/>
<feature type="compositionally biased region" description="Basic and acidic residues" evidence="3">
    <location>
        <begin position="62"/>
        <end position="73"/>
    </location>
</feature>
<evidence type="ECO:0000256" key="1">
    <source>
        <dbReference type="ARBA" id="ARBA00023054"/>
    </source>
</evidence>
<name>A0ABM0VVD8_CAMSA</name>
<keyword evidence="4" id="KW-1185">Reference proteome</keyword>
<evidence type="ECO:0000313" key="4">
    <source>
        <dbReference type="Proteomes" id="UP000694864"/>
    </source>
</evidence>
<feature type="coiled-coil region" evidence="2">
    <location>
        <begin position="277"/>
        <end position="333"/>
    </location>
</feature>
<dbReference type="InterPro" id="IPR040265">
    <property type="entry name" value="CHUP1/IPGA1-like"/>
</dbReference>
<dbReference type="SUPFAM" id="SSF101447">
    <property type="entry name" value="Formin homology 2 domain (FH2 domain)"/>
    <property type="match status" value="1"/>
</dbReference>
<feature type="region of interest" description="Disordered" evidence="3">
    <location>
        <begin position="51"/>
        <end position="73"/>
    </location>
</feature>
<dbReference type="PANTHER" id="PTHR31342">
    <property type="entry name" value="PROTEIN CHUP1, CHLOROPLASTIC"/>
    <property type="match status" value="1"/>
</dbReference>
<evidence type="ECO:0000256" key="2">
    <source>
        <dbReference type="SAM" id="Coils"/>
    </source>
</evidence>
<accession>A0ABM0VVD8</accession>
<gene>
    <name evidence="5" type="primary">LOC104742340</name>
</gene>
<keyword evidence="1 2" id="KW-0175">Coiled coil</keyword>
<dbReference type="RefSeq" id="XP_010461642.1">
    <property type="nucleotide sequence ID" value="XM_010463340.2"/>
</dbReference>
<evidence type="ECO:0000256" key="3">
    <source>
        <dbReference type="SAM" id="MobiDB-lite"/>
    </source>
</evidence>
<dbReference type="PANTHER" id="PTHR31342:SF43">
    <property type="entry name" value="F11A17.16"/>
    <property type="match status" value="1"/>
</dbReference>